<dbReference type="InterPro" id="IPR010432">
    <property type="entry name" value="RDD"/>
</dbReference>
<dbReference type="GO" id="GO:0005886">
    <property type="term" value="C:plasma membrane"/>
    <property type="evidence" value="ECO:0007669"/>
    <property type="project" value="UniProtKB-SubCell"/>
</dbReference>
<keyword evidence="5 6" id="KW-0472">Membrane</keyword>
<evidence type="ECO:0000256" key="1">
    <source>
        <dbReference type="ARBA" id="ARBA00004651"/>
    </source>
</evidence>
<feature type="transmembrane region" description="Helical" evidence="6">
    <location>
        <begin position="113"/>
        <end position="132"/>
    </location>
</feature>
<evidence type="ECO:0000256" key="2">
    <source>
        <dbReference type="ARBA" id="ARBA00022475"/>
    </source>
</evidence>
<keyword evidence="3 6" id="KW-0812">Transmembrane</keyword>
<reference evidence="9" key="1">
    <citation type="submission" date="2016-10" db="EMBL/GenBank/DDBJ databases">
        <authorList>
            <person name="Varghese N."/>
            <person name="Submissions S."/>
        </authorList>
    </citation>
    <scope>NUCLEOTIDE SEQUENCE [LARGE SCALE GENOMIC DNA]</scope>
    <source>
        <strain evidence="9">LP51</strain>
    </source>
</reference>
<evidence type="ECO:0000256" key="3">
    <source>
        <dbReference type="ARBA" id="ARBA00022692"/>
    </source>
</evidence>
<keyword evidence="2" id="KW-1003">Cell membrane</keyword>
<dbReference type="RefSeq" id="WP_092099710.1">
    <property type="nucleotide sequence ID" value="NZ_FOOT01000002.1"/>
</dbReference>
<feature type="transmembrane region" description="Helical" evidence="6">
    <location>
        <begin position="24"/>
        <end position="48"/>
    </location>
</feature>
<accession>A0A1I2R1F5</accession>
<dbReference type="Proteomes" id="UP000198724">
    <property type="component" value="Unassembled WGS sequence"/>
</dbReference>
<evidence type="ECO:0000313" key="8">
    <source>
        <dbReference type="EMBL" id="SFG34605.1"/>
    </source>
</evidence>
<organism evidence="8 9">
    <name type="scientific">Pontibacter chinhatensis</name>
    <dbReference type="NCBI Taxonomy" id="1436961"/>
    <lineage>
        <taxon>Bacteria</taxon>
        <taxon>Pseudomonadati</taxon>
        <taxon>Bacteroidota</taxon>
        <taxon>Cytophagia</taxon>
        <taxon>Cytophagales</taxon>
        <taxon>Hymenobacteraceae</taxon>
        <taxon>Pontibacter</taxon>
    </lineage>
</organism>
<sequence>MQLYQNEESRAPINLEYASFWKRMAAFFTDTLIISFFMSLFVLPVIGIDTIPELTDIEGRLKLQGLVFLVAWLYFASFESSSRQATLGKQVFGIFVTDTEGYRLSFLRASGRYFGKVVSNLTLLIGYLMAAFTRRRQALHDKIAGTLVLQHPGIAPTKPTED</sequence>
<dbReference type="OrthoDB" id="9793824at2"/>
<feature type="domain" description="RDD" evidence="7">
    <location>
        <begin position="17"/>
        <end position="145"/>
    </location>
</feature>
<keyword evidence="9" id="KW-1185">Reference proteome</keyword>
<gene>
    <name evidence="8" type="ORF">SAMN05421739_102236</name>
</gene>
<dbReference type="AlphaFoldDB" id="A0A1I2R1F5"/>
<keyword evidence="4 6" id="KW-1133">Transmembrane helix</keyword>
<dbReference type="PANTHER" id="PTHR36115">
    <property type="entry name" value="PROLINE-RICH ANTIGEN HOMOLOG-RELATED"/>
    <property type="match status" value="1"/>
</dbReference>
<dbReference type="EMBL" id="FOOT01000002">
    <property type="protein sequence ID" value="SFG34605.1"/>
    <property type="molecule type" value="Genomic_DNA"/>
</dbReference>
<dbReference type="STRING" id="1436961.SAMN05421739_102236"/>
<comment type="subcellular location">
    <subcellularLocation>
        <location evidence="1">Cell membrane</location>
        <topology evidence="1">Multi-pass membrane protein</topology>
    </subcellularLocation>
</comment>
<dbReference type="PANTHER" id="PTHR36115:SF6">
    <property type="entry name" value="PROLINE-RICH ANTIGEN HOMOLOG"/>
    <property type="match status" value="1"/>
</dbReference>
<proteinExistence type="predicted"/>
<dbReference type="InterPro" id="IPR051791">
    <property type="entry name" value="Pra-immunoreactive"/>
</dbReference>
<name>A0A1I2R1F5_9BACT</name>
<evidence type="ECO:0000256" key="5">
    <source>
        <dbReference type="ARBA" id="ARBA00023136"/>
    </source>
</evidence>
<dbReference type="Pfam" id="PF06271">
    <property type="entry name" value="RDD"/>
    <property type="match status" value="1"/>
</dbReference>
<evidence type="ECO:0000256" key="4">
    <source>
        <dbReference type="ARBA" id="ARBA00022989"/>
    </source>
</evidence>
<evidence type="ECO:0000313" key="9">
    <source>
        <dbReference type="Proteomes" id="UP000198724"/>
    </source>
</evidence>
<evidence type="ECO:0000259" key="7">
    <source>
        <dbReference type="Pfam" id="PF06271"/>
    </source>
</evidence>
<protein>
    <submittedName>
        <fullName evidence="8">Uncharacterized membrane protein YckC, RDD family</fullName>
    </submittedName>
</protein>
<evidence type="ECO:0000256" key="6">
    <source>
        <dbReference type="SAM" id="Phobius"/>
    </source>
</evidence>
<feature type="transmembrane region" description="Helical" evidence="6">
    <location>
        <begin position="60"/>
        <end position="78"/>
    </location>
</feature>